<organism evidence="3 4">
    <name type="scientific">Cohnella thailandensis</name>
    <dbReference type="NCBI Taxonomy" id="557557"/>
    <lineage>
        <taxon>Bacteria</taxon>
        <taxon>Bacillati</taxon>
        <taxon>Bacillota</taxon>
        <taxon>Bacilli</taxon>
        <taxon>Bacillales</taxon>
        <taxon>Paenibacillaceae</taxon>
        <taxon>Cohnella</taxon>
    </lineage>
</organism>
<gene>
    <name evidence="3" type="ORF">H7B67_11220</name>
</gene>
<name>A0A841T0U6_9BACL</name>
<feature type="signal peptide" evidence="2">
    <location>
        <begin position="1"/>
        <end position="26"/>
    </location>
</feature>
<dbReference type="Gene3D" id="3.40.190.10">
    <property type="entry name" value="Periplasmic binding protein-like II"/>
    <property type="match status" value="2"/>
</dbReference>
<dbReference type="EMBL" id="JACJVQ010000007">
    <property type="protein sequence ID" value="MBB6634681.1"/>
    <property type="molecule type" value="Genomic_DNA"/>
</dbReference>
<dbReference type="PANTHER" id="PTHR30006:SF2">
    <property type="entry name" value="ABC TRANSPORTER SUBSTRATE-BINDING PROTEIN"/>
    <property type="match status" value="1"/>
</dbReference>
<dbReference type="PROSITE" id="PS51257">
    <property type="entry name" value="PROKAR_LIPOPROTEIN"/>
    <property type="match status" value="1"/>
</dbReference>
<sequence length="374" mass="40811">MRRVGEKKRWFSVLSATVVLSSILSACGDDDNGGGKDSATVSVTVDSSSLAEIEAKAKEEGAVASVGMPDSWANWKDTWNDIQTKYGLKHTDTDMSSAEEIAKFEAEKDKPTADIGDVGIAFGPVAVAKGVTQPYKPTHWEEIPDWAKDEDGHWVVAYQGTIGFLTNKNLVKNPPKSWEDLKNGDYKIIVGDVTKAAQAQMAVLAASIAFGGDESNIEPGIAFFEDLAKKGRLSNADASVANIEKGEVPVTLLWDFNALNYRDQIDKDQFDVAIPTEGSVVSGYATIINKYAPNPNAAKLTREYIFSDEGQINLAKGYARPIRDSVKLPDDVAAKLLDKDEYKNAKPVGDYSVWDTASKTLPQTWQERVLVHMN</sequence>
<dbReference type="GO" id="GO:0015888">
    <property type="term" value="P:thiamine transport"/>
    <property type="evidence" value="ECO:0007669"/>
    <property type="project" value="TreeGrafter"/>
</dbReference>
<feature type="chain" id="PRO_5038732625" evidence="2">
    <location>
        <begin position="27"/>
        <end position="374"/>
    </location>
</feature>
<evidence type="ECO:0000256" key="1">
    <source>
        <dbReference type="ARBA" id="ARBA00022729"/>
    </source>
</evidence>
<comment type="caution">
    <text evidence="3">The sequence shown here is derived from an EMBL/GenBank/DDBJ whole genome shotgun (WGS) entry which is preliminary data.</text>
</comment>
<dbReference type="GO" id="GO:0030975">
    <property type="term" value="F:thiamine binding"/>
    <property type="evidence" value="ECO:0007669"/>
    <property type="project" value="TreeGrafter"/>
</dbReference>
<evidence type="ECO:0000256" key="2">
    <source>
        <dbReference type="SAM" id="SignalP"/>
    </source>
</evidence>
<evidence type="ECO:0000313" key="4">
    <source>
        <dbReference type="Proteomes" id="UP000535838"/>
    </source>
</evidence>
<dbReference type="Proteomes" id="UP000535838">
    <property type="component" value="Unassembled WGS sequence"/>
</dbReference>
<keyword evidence="4" id="KW-1185">Reference proteome</keyword>
<proteinExistence type="predicted"/>
<reference evidence="3 4" key="1">
    <citation type="submission" date="2020-08" db="EMBL/GenBank/DDBJ databases">
        <title>Cohnella phylogeny.</title>
        <authorList>
            <person name="Dunlap C."/>
        </authorList>
    </citation>
    <scope>NUCLEOTIDE SEQUENCE [LARGE SCALE GENOMIC DNA]</scope>
    <source>
        <strain evidence="3 4">DSM 25241</strain>
    </source>
</reference>
<dbReference type="Pfam" id="PF13343">
    <property type="entry name" value="SBP_bac_6"/>
    <property type="match status" value="1"/>
</dbReference>
<dbReference type="PANTHER" id="PTHR30006">
    <property type="entry name" value="THIAMINE-BINDING PERIPLASMIC PROTEIN-RELATED"/>
    <property type="match status" value="1"/>
</dbReference>
<dbReference type="SUPFAM" id="SSF53850">
    <property type="entry name" value="Periplasmic binding protein-like II"/>
    <property type="match status" value="1"/>
</dbReference>
<dbReference type="GO" id="GO:0030976">
    <property type="term" value="F:thiamine pyrophosphate binding"/>
    <property type="evidence" value="ECO:0007669"/>
    <property type="project" value="TreeGrafter"/>
</dbReference>
<protein>
    <submittedName>
        <fullName evidence="3">Extracellular solute-binding protein</fullName>
    </submittedName>
</protein>
<keyword evidence="1 2" id="KW-0732">Signal</keyword>
<dbReference type="GO" id="GO:0030288">
    <property type="term" value="C:outer membrane-bounded periplasmic space"/>
    <property type="evidence" value="ECO:0007669"/>
    <property type="project" value="TreeGrafter"/>
</dbReference>
<accession>A0A841T0U6</accession>
<evidence type="ECO:0000313" key="3">
    <source>
        <dbReference type="EMBL" id="MBB6634681.1"/>
    </source>
</evidence>
<dbReference type="RefSeq" id="WP_185119909.1">
    <property type="nucleotide sequence ID" value="NZ_JACJVQ010000007.1"/>
</dbReference>
<dbReference type="AlphaFoldDB" id="A0A841T0U6"/>